<evidence type="ECO:0000256" key="5">
    <source>
        <dbReference type="ARBA" id="ARBA00022989"/>
    </source>
</evidence>
<comment type="caution">
    <text evidence="11">The sequence shown here is derived from an EMBL/GenBank/DDBJ whole genome shotgun (WGS) entry which is preliminary data.</text>
</comment>
<gene>
    <name evidence="11" type="ORF">J2851_004789</name>
</gene>
<reference evidence="11 12" key="1">
    <citation type="submission" date="2021-03" db="EMBL/GenBank/DDBJ databases">
        <title>Genomic Encyclopedia of Type Strains, Phase III (KMG-III): the genomes of soil and plant-associated and newly described type strains.</title>
        <authorList>
            <person name="Whitman W."/>
        </authorList>
    </citation>
    <scope>NUCLEOTIDE SEQUENCE [LARGE SCALE GENOMIC DNA]</scope>
    <source>
        <strain evidence="11 12">IMMIB AFH-6</strain>
    </source>
</reference>
<feature type="domain" description="ABC transmembrane type-1" evidence="9">
    <location>
        <begin position="179"/>
        <end position="438"/>
    </location>
</feature>
<keyword evidence="3" id="KW-0547">Nucleotide-binding</keyword>
<organism evidence="11 12">
    <name type="scientific">Azospirillum rugosum</name>
    <dbReference type="NCBI Taxonomy" id="416170"/>
    <lineage>
        <taxon>Bacteria</taxon>
        <taxon>Pseudomonadati</taxon>
        <taxon>Pseudomonadota</taxon>
        <taxon>Alphaproteobacteria</taxon>
        <taxon>Rhodospirillales</taxon>
        <taxon>Azospirillaceae</taxon>
        <taxon>Azospirillum</taxon>
    </lineage>
</organism>
<evidence type="ECO:0000259" key="9">
    <source>
        <dbReference type="PROSITE" id="PS50929"/>
    </source>
</evidence>
<dbReference type="InterPro" id="IPR011527">
    <property type="entry name" value="ABC1_TM_dom"/>
</dbReference>
<dbReference type="EMBL" id="JAGINP010000019">
    <property type="protein sequence ID" value="MBP2294986.1"/>
    <property type="molecule type" value="Genomic_DNA"/>
</dbReference>
<dbReference type="InterPro" id="IPR039421">
    <property type="entry name" value="Type_1_exporter"/>
</dbReference>
<feature type="transmembrane region" description="Helical" evidence="7">
    <location>
        <begin position="315"/>
        <end position="333"/>
    </location>
</feature>
<evidence type="ECO:0000256" key="1">
    <source>
        <dbReference type="ARBA" id="ARBA00004651"/>
    </source>
</evidence>
<dbReference type="GO" id="GO:0005524">
    <property type="term" value="F:ATP binding"/>
    <property type="evidence" value="ECO:0007669"/>
    <property type="project" value="UniProtKB-KW"/>
</dbReference>
<dbReference type="InterPro" id="IPR005074">
    <property type="entry name" value="Peptidase_C39"/>
</dbReference>
<feature type="transmembrane region" description="Helical" evidence="7">
    <location>
        <begin position="179"/>
        <end position="201"/>
    </location>
</feature>
<dbReference type="Pfam" id="PF03412">
    <property type="entry name" value="Peptidase_C39"/>
    <property type="match status" value="1"/>
</dbReference>
<dbReference type="InterPro" id="IPR027417">
    <property type="entry name" value="P-loop_NTPase"/>
</dbReference>
<dbReference type="PROSITE" id="PS50990">
    <property type="entry name" value="PEPTIDASE_C39"/>
    <property type="match status" value="1"/>
</dbReference>
<dbReference type="CDD" id="cd02419">
    <property type="entry name" value="Peptidase_C39C"/>
    <property type="match status" value="1"/>
</dbReference>
<evidence type="ECO:0000256" key="2">
    <source>
        <dbReference type="ARBA" id="ARBA00022692"/>
    </source>
</evidence>
<dbReference type="Pfam" id="PF00664">
    <property type="entry name" value="ABC_membrane"/>
    <property type="match status" value="1"/>
</dbReference>
<dbReference type="PROSITE" id="PS50929">
    <property type="entry name" value="ABC_TM1F"/>
    <property type="match status" value="1"/>
</dbReference>
<dbReference type="Gene3D" id="3.40.50.300">
    <property type="entry name" value="P-loop containing nucleotide triphosphate hydrolases"/>
    <property type="match status" value="1"/>
</dbReference>
<dbReference type="SUPFAM" id="SSF90123">
    <property type="entry name" value="ABC transporter transmembrane region"/>
    <property type="match status" value="1"/>
</dbReference>
<evidence type="ECO:0000259" key="10">
    <source>
        <dbReference type="PROSITE" id="PS50990"/>
    </source>
</evidence>
<feature type="transmembrane region" description="Helical" evidence="7">
    <location>
        <begin position="291"/>
        <end position="309"/>
    </location>
</feature>
<dbReference type="InterPro" id="IPR003593">
    <property type="entry name" value="AAA+_ATPase"/>
</dbReference>
<feature type="domain" description="ABC transporter" evidence="8">
    <location>
        <begin position="492"/>
        <end position="706"/>
    </location>
</feature>
<accession>A0ABS4SQZ4</accession>
<dbReference type="SUPFAM" id="SSF52540">
    <property type="entry name" value="P-loop containing nucleoside triphosphate hydrolases"/>
    <property type="match status" value="1"/>
</dbReference>
<dbReference type="Proteomes" id="UP000781958">
    <property type="component" value="Unassembled WGS sequence"/>
</dbReference>
<dbReference type="Gene3D" id="3.90.70.10">
    <property type="entry name" value="Cysteine proteinases"/>
    <property type="match status" value="1"/>
</dbReference>
<evidence type="ECO:0000259" key="8">
    <source>
        <dbReference type="PROSITE" id="PS50893"/>
    </source>
</evidence>
<protein>
    <submittedName>
        <fullName evidence="11">ATP-binding cassette subfamily B protein RaxB</fullName>
    </submittedName>
</protein>
<dbReference type="InterPro" id="IPR036640">
    <property type="entry name" value="ABC1_TM_sf"/>
</dbReference>
<keyword evidence="4 11" id="KW-0067">ATP-binding</keyword>
<keyword evidence="2 7" id="KW-0812">Transmembrane</keyword>
<feature type="domain" description="Peptidase C39" evidence="10">
    <location>
        <begin position="26"/>
        <end position="145"/>
    </location>
</feature>
<sequence length="706" mass="78234">MTTIHDLLNVDLLNIGGRRRLPMILQTETTECGLACLAMVASFHGNRVDLNVLRRRHSVSLKGTTLKALMQTAGQLKLACRALRFDMDNLPDLRLPAIIHWDMDHFVVLSKVSAKGIEVHDPAAGKRRFTMAEASMHLTGIALELAPTDGFVRRDERIRLPLSALWGRTDGAIHALGQIFALSLLLEVLVIASPFYLQIAVDEAVVKGDADLLIVLAVGFGGLAAISVVSTALRSYIALILQNTMNFRMVSGLFRHLLRLPLAYFEKRHIGDTLSRFASTEPIRHQFAEGLITALLDGIMAVATLIMIFVYSAPLAGVVTAAAALYAAARIALYRSFRYRTEEAIRVKALESSTFIETIRAIQCLKLFGREFECEGQWVNRFSDVVDANVRVGRLTITYKTLNDAIFAVENIVTIYLGARLALDGALTVGMMFAFISYKRHFTEKAGQLVEKALEFRLLDLHLERLADIALAPPERGHDDPSSFTHDIQGAMELRDVSFRYADSEPFVLESVNLKIDPGEFVTISGASGGGKTTLVKVMLGLLEPSGGEVLVDGLPLSTVGLQTFRRQVGAVMQEDQFLSGSIVDNICFFDQSFDMEWIMECCRIACIHDEIMAMPMTYNSLIGDMGGALSGGQKQRILLARALYRRPRILVLDEGTAHLDVDVERRINENLRRLAITRISIAHRPETMRAADRIFVVGRRVAQRP</sequence>
<dbReference type="InterPro" id="IPR017871">
    <property type="entry name" value="ABC_transporter-like_CS"/>
</dbReference>
<evidence type="ECO:0000313" key="12">
    <source>
        <dbReference type="Proteomes" id="UP000781958"/>
    </source>
</evidence>
<evidence type="ECO:0000256" key="4">
    <source>
        <dbReference type="ARBA" id="ARBA00022840"/>
    </source>
</evidence>
<dbReference type="PROSITE" id="PS50893">
    <property type="entry name" value="ABC_TRANSPORTER_2"/>
    <property type="match status" value="1"/>
</dbReference>
<dbReference type="InterPro" id="IPR033838">
    <property type="entry name" value="CvaB_peptidase"/>
</dbReference>
<evidence type="ECO:0000313" key="11">
    <source>
        <dbReference type="EMBL" id="MBP2294986.1"/>
    </source>
</evidence>
<name>A0ABS4SQZ4_9PROT</name>
<dbReference type="PROSITE" id="PS00211">
    <property type="entry name" value="ABC_TRANSPORTER_1"/>
    <property type="match status" value="1"/>
</dbReference>
<dbReference type="PANTHER" id="PTHR24221">
    <property type="entry name" value="ATP-BINDING CASSETTE SUB-FAMILY B"/>
    <property type="match status" value="1"/>
</dbReference>
<keyword evidence="6 7" id="KW-0472">Membrane</keyword>
<dbReference type="RefSeq" id="WP_209769348.1">
    <property type="nucleotide sequence ID" value="NZ_JAGINP010000019.1"/>
</dbReference>
<dbReference type="InterPro" id="IPR003439">
    <property type="entry name" value="ABC_transporter-like_ATP-bd"/>
</dbReference>
<evidence type="ECO:0000256" key="7">
    <source>
        <dbReference type="SAM" id="Phobius"/>
    </source>
</evidence>
<comment type="subcellular location">
    <subcellularLocation>
        <location evidence="1">Cell membrane</location>
        <topology evidence="1">Multi-pass membrane protein</topology>
    </subcellularLocation>
</comment>
<dbReference type="CDD" id="cd18567">
    <property type="entry name" value="ABC_6TM_CvaB_RaxB_like"/>
    <property type="match status" value="1"/>
</dbReference>
<dbReference type="PANTHER" id="PTHR24221:SF606">
    <property type="entry name" value="COLICIN V SECRETION-PROCESSING ATP-BINDING PROTEIN"/>
    <property type="match status" value="1"/>
</dbReference>
<keyword evidence="12" id="KW-1185">Reference proteome</keyword>
<keyword evidence="5 7" id="KW-1133">Transmembrane helix</keyword>
<evidence type="ECO:0000256" key="3">
    <source>
        <dbReference type="ARBA" id="ARBA00022741"/>
    </source>
</evidence>
<proteinExistence type="predicted"/>
<evidence type="ECO:0000256" key="6">
    <source>
        <dbReference type="ARBA" id="ARBA00023136"/>
    </source>
</evidence>
<dbReference type="Pfam" id="PF00005">
    <property type="entry name" value="ABC_tran"/>
    <property type="match status" value="1"/>
</dbReference>
<feature type="transmembrane region" description="Helical" evidence="7">
    <location>
        <begin position="213"/>
        <end position="241"/>
    </location>
</feature>
<dbReference type="SMART" id="SM00382">
    <property type="entry name" value="AAA"/>
    <property type="match status" value="1"/>
</dbReference>
<dbReference type="Gene3D" id="1.20.1560.10">
    <property type="entry name" value="ABC transporter type 1, transmembrane domain"/>
    <property type="match status" value="1"/>
</dbReference>